<dbReference type="Proteomes" id="UP000556436">
    <property type="component" value="Unassembled WGS sequence"/>
</dbReference>
<proteinExistence type="predicted"/>
<organism evidence="3 4">
    <name type="scientific">Streptomyces netropsis</name>
    <name type="common">Streptoverticillium netropsis</name>
    <dbReference type="NCBI Taxonomy" id="55404"/>
    <lineage>
        <taxon>Bacteria</taxon>
        <taxon>Bacillati</taxon>
        <taxon>Actinomycetota</taxon>
        <taxon>Actinomycetes</taxon>
        <taxon>Kitasatosporales</taxon>
        <taxon>Streptomycetaceae</taxon>
        <taxon>Streptomyces</taxon>
    </lineage>
</organism>
<evidence type="ECO:0000256" key="1">
    <source>
        <dbReference type="SAM" id="MobiDB-lite"/>
    </source>
</evidence>
<feature type="region of interest" description="Disordered" evidence="1">
    <location>
        <begin position="102"/>
        <end position="127"/>
    </location>
</feature>
<gene>
    <name evidence="3" type="ORF">FHS38_004281</name>
</gene>
<reference evidence="3 4" key="1">
    <citation type="submission" date="2020-08" db="EMBL/GenBank/DDBJ databases">
        <title>Genomic Encyclopedia of Type Strains, Phase III (KMG-III): the genomes of soil and plant-associated and newly described type strains.</title>
        <authorList>
            <person name="Whitman W."/>
        </authorList>
    </citation>
    <scope>NUCLEOTIDE SEQUENCE [LARGE SCALE GENOMIC DNA]</scope>
    <source>
        <strain evidence="3 4">CECT 3265</strain>
    </source>
</reference>
<accession>A0A7W7PGG7</accession>
<evidence type="ECO:0000313" key="3">
    <source>
        <dbReference type="EMBL" id="MBB4888213.1"/>
    </source>
</evidence>
<dbReference type="AlphaFoldDB" id="A0A7W7PGG7"/>
<sequence>MSDLLRFDLADHGSIMVEVDADEPGIARASRVGNLITSTTESFETALDHVRRAADAALNGFRNMEARPDEVRIDFGVRLNAEAGAVIAKTGADGHLQVSLTWRREAAPAEPPAGPDGQGFDGRQPEN</sequence>
<comment type="caution">
    <text evidence="3">The sequence shown here is derived from an EMBL/GenBank/DDBJ whole genome shotgun (WGS) entry which is preliminary data.</text>
</comment>
<evidence type="ECO:0000313" key="4">
    <source>
        <dbReference type="Proteomes" id="UP000556436"/>
    </source>
</evidence>
<protein>
    <recommendedName>
        <fullName evidence="2">Trypsin-co-occurring domain-containing protein</fullName>
    </recommendedName>
</protein>
<name>A0A7W7PGG7_STRNE</name>
<feature type="domain" description="Trypsin-co-occurring" evidence="2">
    <location>
        <begin position="7"/>
        <end position="104"/>
    </location>
</feature>
<evidence type="ECO:0000259" key="2">
    <source>
        <dbReference type="Pfam" id="PF19493"/>
    </source>
</evidence>
<dbReference type="InterPro" id="IPR045794">
    <property type="entry name" value="Trypco1"/>
</dbReference>
<dbReference type="Pfam" id="PF19493">
    <property type="entry name" value="Trypco1"/>
    <property type="match status" value="1"/>
</dbReference>
<dbReference type="NCBIfam" id="NF041216">
    <property type="entry name" value="CU044_2847_fam"/>
    <property type="match status" value="1"/>
</dbReference>
<dbReference type="RefSeq" id="WP_184735611.1">
    <property type="nucleotide sequence ID" value="NZ_BMRW01000008.1"/>
</dbReference>
<dbReference type="EMBL" id="JACHJG010000008">
    <property type="protein sequence ID" value="MBB4888213.1"/>
    <property type="molecule type" value="Genomic_DNA"/>
</dbReference>
<keyword evidence="4" id="KW-1185">Reference proteome</keyword>